<sequence>MKLALTALLLATMALSIPAPEAAVIRPIPDPPKDLDDTPKPATNTIVPKPPAKCVFFGDACVYRVFGEEDMKLALATLFLATIALAAPAPAADPEPLLPGIDQCTWLPKCIPELGGTAACTQLCAAKGLTFGQIQPCGFLPPYKVSCCCYHK</sequence>
<evidence type="ECO:0000313" key="2">
    <source>
        <dbReference type="EMBL" id="WOO80116.1"/>
    </source>
</evidence>
<reference evidence="2" key="1">
    <citation type="submission" date="2023-10" db="EMBL/GenBank/DDBJ databases">
        <authorList>
            <person name="Noh H."/>
        </authorList>
    </citation>
    <scope>NUCLEOTIDE SEQUENCE</scope>
    <source>
        <strain evidence="2">DUCC4014</strain>
    </source>
</reference>
<evidence type="ECO:0000313" key="3">
    <source>
        <dbReference type="Proteomes" id="UP000827549"/>
    </source>
</evidence>
<name>A0AAF0Y9B5_9TREE</name>
<protein>
    <submittedName>
        <fullName evidence="2">Uncharacterized protein</fullName>
    </submittedName>
</protein>
<dbReference type="EMBL" id="CP086716">
    <property type="protein sequence ID" value="WOO80116.1"/>
    <property type="molecule type" value="Genomic_DNA"/>
</dbReference>
<dbReference type="GeneID" id="87806869"/>
<dbReference type="Proteomes" id="UP000827549">
    <property type="component" value="Chromosome 3"/>
</dbReference>
<organism evidence="2 3">
    <name type="scientific">Vanrija pseudolonga</name>
    <dbReference type="NCBI Taxonomy" id="143232"/>
    <lineage>
        <taxon>Eukaryota</taxon>
        <taxon>Fungi</taxon>
        <taxon>Dikarya</taxon>
        <taxon>Basidiomycota</taxon>
        <taxon>Agaricomycotina</taxon>
        <taxon>Tremellomycetes</taxon>
        <taxon>Trichosporonales</taxon>
        <taxon>Trichosporonaceae</taxon>
        <taxon>Vanrija</taxon>
    </lineage>
</organism>
<feature type="signal peptide" evidence="1">
    <location>
        <begin position="1"/>
        <end position="16"/>
    </location>
</feature>
<proteinExistence type="predicted"/>
<keyword evidence="3" id="KW-1185">Reference proteome</keyword>
<dbReference type="RefSeq" id="XP_062626148.1">
    <property type="nucleotide sequence ID" value="XM_062770164.1"/>
</dbReference>
<feature type="chain" id="PRO_5042231319" evidence="1">
    <location>
        <begin position="17"/>
        <end position="152"/>
    </location>
</feature>
<gene>
    <name evidence="2" type="ORF">LOC62_03G003627</name>
</gene>
<keyword evidence="1" id="KW-0732">Signal</keyword>
<dbReference type="AlphaFoldDB" id="A0AAF0Y9B5"/>
<evidence type="ECO:0000256" key="1">
    <source>
        <dbReference type="SAM" id="SignalP"/>
    </source>
</evidence>
<accession>A0AAF0Y9B5</accession>